<evidence type="ECO:0000313" key="2">
    <source>
        <dbReference type="EMBL" id="OXV06238.1"/>
    </source>
</evidence>
<comment type="caution">
    <text evidence="2">The sequence shown here is derived from an EMBL/GenBank/DDBJ whole genome shotgun (WGS) entry which is preliminary data.</text>
</comment>
<proteinExistence type="predicted"/>
<dbReference type="Proteomes" id="UP000243515">
    <property type="component" value="Unassembled WGS sequence"/>
</dbReference>
<feature type="region of interest" description="Disordered" evidence="1">
    <location>
        <begin position="277"/>
        <end position="298"/>
    </location>
</feature>
<evidence type="ECO:0000313" key="3">
    <source>
        <dbReference type="Proteomes" id="UP000243515"/>
    </source>
</evidence>
<organism evidence="2 3">
    <name type="scientific">Elaphomyces granulatus</name>
    <dbReference type="NCBI Taxonomy" id="519963"/>
    <lineage>
        <taxon>Eukaryota</taxon>
        <taxon>Fungi</taxon>
        <taxon>Dikarya</taxon>
        <taxon>Ascomycota</taxon>
        <taxon>Pezizomycotina</taxon>
        <taxon>Eurotiomycetes</taxon>
        <taxon>Eurotiomycetidae</taxon>
        <taxon>Eurotiales</taxon>
        <taxon>Elaphomycetaceae</taxon>
        <taxon>Elaphomyces</taxon>
    </lineage>
</organism>
<reference evidence="2 3" key="1">
    <citation type="journal article" date="2015" name="Environ. Microbiol.">
        <title>Metagenome sequence of Elaphomyces granulatus from sporocarp tissue reveals Ascomycota ectomycorrhizal fingerprints of genome expansion and a Proteobacteria-rich microbiome.</title>
        <authorList>
            <person name="Quandt C.A."/>
            <person name="Kohler A."/>
            <person name="Hesse C.N."/>
            <person name="Sharpton T.J."/>
            <person name="Martin F."/>
            <person name="Spatafora J.W."/>
        </authorList>
    </citation>
    <scope>NUCLEOTIDE SEQUENCE [LARGE SCALE GENOMIC DNA]</scope>
    <source>
        <strain evidence="2 3">OSC145934</strain>
    </source>
</reference>
<dbReference type="EMBL" id="NPHW01005968">
    <property type="protein sequence ID" value="OXV06238.1"/>
    <property type="molecule type" value="Genomic_DNA"/>
</dbReference>
<dbReference type="OrthoDB" id="3000060at2759"/>
<sequence length="496" mass="55592">VCGILPEDASPVEDGWFFSDFFAFNYLLKGLGRQTWLSSVGPRDLLTEHGEYLHGNPFCDRKVVLGETVIEELSPVLVLQTSNLRQGFLHILAAECDFARLSNRPVLVFLFGHGHELTKGVFLGTSDAKVTIPDFVQAIGENVAVTVISTACFSGGWAVHPLLNVTASTAAGPDKLSESWPPSGSVGRNCGSIYATALLQSLSECSPAEDRGEEIETYNEFARTVQETLVTRVDRLGGEHEISFCAQDDNWEAPWSKRTGIPLEDFKGRWAKLPTRPSTMEPSLCNRDPLATTPPNPSRETLSWRLGRLGGRFGGTERSQKRFVKQLAKDHLSTCPGTWTVGHGPKLNGMLRQFIGDKKYTSAEILTILEYRYYMMDLVDRLCADWKIPLPDGKKCFEFYEKEWSARIRSDTPDVLEKFVKATKLIDKVALLPNPTKEQGFTFYQARNYLAAALAVFSMEECERVVPEMKQVHSEYLSQQLEEVLYDRSMRRKAGN</sequence>
<evidence type="ECO:0000256" key="1">
    <source>
        <dbReference type="SAM" id="MobiDB-lite"/>
    </source>
</evidence>
<accession>A0A232LQF9</accession>
<gene>
    <name evidence="2" type="ORF">Egran_05992</name>
</gene>
<name>A0A232LQF9_9EURO</name>
<feature type="non-terminal residue" evidence="2">
    <location>
        <position position="1"/>
    </location>
</feature>
<dbReference type="AlphaFoldDB" id="A0A232LQF9"/>
<protein>
    <submittedName>
        <fullName evidence="2">Uncharacterized protein</fullName>
    </submittedName>
</protein>
<keyword evidence="3" id="KW-1185">Reference proteome</keyword>